<evidence type="ECO:0000313" key="3">
    <source>
        <dbReference type="Proteomes" id="UP000324358"/>
    </source>
</evidence>
<proteinExistence type="predicted"/>
<accession>A0A5D0QMC0</accession>
<gene>
    <name evidence="2" type="ORF">ES675_15910</name>
</gene>
<dbReference type="Pfam" id="PF01272">
    <property type="entry name" value="GreA_GreB"/>
    <property type="match status" value="1"/>
</dbReference>
<keyword evidence="2" id="KW-0251">Elongation factor</keyword>
<protein>
    <submittedName>
        <fullName evidence="2">Transcription elongation factor GreA</fullName>
    </submittedName>
</protein>
<dbReference type="InterPro" id="IPR001437">
    <property type="entry name" value="Tscrpt_elong_fac_GreA/B_C"/>
</dbReference>
<dbReference type="GO" id="GO:0070063">
    <property type="term" value="F:RNA polymerase binding"/>
    <property type="evidence" value="ECO:0007669"/>
    <property type="project" value="InterPro"/>
</dbReference>
<comment type="caution">
    <text evidence="2">The sequence shown here is derived from an EMBL/GenBank/DDBJ whole genome shotgun (WGS) entry which is preliminary data.</text>
</comment>
<dbReference type="SUPFAM" id="SSF54534">
    <property type="entry name" value="FKBP-like"/>
    <property type="match status" value="1"/>
</dbReference>
<dbReference type="OrthoDB" id="1094048at2"/>
<sequence>MSRGFVKEEDQEEIPIVAPRANLPFGVVNYVTNNGLEELKQEQNLLLEQQKTLIEESNETNRVQINYITTKLSLLEDRISSARIVDLSTQPQNEIHFGATITLFKQEENCKCQYQIVGVDEANISLNKISFLSPLAKVLRNKKVGDVIALQTPMGKRNMNIELIEY</sequence>
<dbReference type="Proteomes" id="UP000324358">
    <property type="component" value="Unassembled WGS sequence"/>
</dbReference>
<name>A0A5D0QMC0_9FLAO</name>
<dbReference type="PANTHER" id="PTHR30437">
    <property type="entry name" value="TRANSCRIPTION ELONGATION FACTOR GREA"/>
    <property type="match status" value="1"/>
</dbReference>
<dbReference type="PANTHER" id="PTHR30437:SF4">
    <property type="entry name" value="TRANSCRIPTION ELONGATION FACTOR GREA"/>
    <property type="match status" value="1"/>
</dbReference>
<dbReference type="Gene3D" id="3.10.50.30">
    <property type="entry name" value="Transcription elongation factor, GreA/GreB, C-terminal domain"/>
    <property type="match status" value="1"/>
</dbReference>
<keyword evidence="2" id="KW-0648">Protein biosynthesis</keyword>
<dbReference type="PIRSF" id="PIRSF006092">
    <property type="entry name" value="GreA_GreB"/>
    <property type="match status" value="1"/>
</dbReference>
<keyword evidence="3" id="KW-1185">Reference proteome</keyword>
<organism evidence="2 3">
    <name type="scientific">Bizionia algoritergicola</name>
    <dbReference type="NCBI Taxonomy" id="291187"/>
    <lineage>
        <taxon>Bacteria</taxon>
        <taxon>Pseudomonadati</taxon>
        <taxon>Bacteroidota</taxon>
        <taxon>Flavobacteriia</taxon>
        <taxon>Flavobacteriales</taxon>
        <taxon>Flavobacteriaceae</taxon>
        <taxon>Bizionia</taxon>
    </lineage>
</organism>
<evidence type="ECO:0000313" key="2">
    <source>
        <dbReference type="EMBL" id="TYB70065.1"/>
    </source>
</evidence>
<dbReference type="GO" id="GO:0003746">
    <property type="term" value="F:translation elongation factor activity"/>
    <property type="evidence" value="ECO:0007669"/>
    <property type="project" value="UniProtKB-KW"/>
</dbReference>
<dbReference type="AlphaFoldDB" id="A0A5D0QMC0"/>
<evidence type="ECO:0000259" key="1">
    <source>
        <dbReference type="Pfam" id="PF01272"/>
    </source>
</evidence>
<dbReference type="InterPro" id="IPR023459">
    <property type="entry name" value="Tscrpt_elong_fac_GreA/B_fam"/>
</dbReference>
<dbReference type="GO" id="GO:0003677">
    <property type="term" value="F:DNA binding"/>
    <property type="evidence" value="ECO:0007669"/>
    <property type="project" value="InterPro"/>
</dbReference>
<feature type="domain" description="Transcription elongation factor GreA/GreB C-terminal" evidence="1">
    <location>
        <begin position="91"/>
        <end position="166"/>
    </location>
</feature>
<dbReference type="GO" id="GO:0032784">
    <property type="term" value="P:regulation of DNA-templated transcription elongation"/>
    <property type="evidence" value="ECO:0007669"/>
    <property type="project" value="InterPro"/>
</dbReference>
<dbReference type="EMBL" id="VSKL01000009">
    <property type="protein sequence ID" value="TYB70065.1"/>
    <property type="molecule type" value="Genomic_DNA"/>
</dbReference>
<dbReference type="RefSeq" id="WP_066255965.1">
    <property type="nucleotide sequence ID" value="NZ_VSKL01000009.1"/>
</dbReference>
<dbReference type="InterPro" id="IPR036953">
    <property type="entry name" value="GreA/GreB_C_sf"/>
</dbReference>
<dbReference type="FunFam" id="3.10.50.30:FF:000001">
    <property type="entry name" value="Transcription elongation factor GreA"/>
    <property type="match status" value="1"/>
</dbReference>
<dbReference type="GO" id="GO:0006354">
    <property type="term" value="P:DNA-templated transcription elongation"/>
    <property type="evidence" value="ECO:0007669"/>
    <property type="project" value="TreeGrafter"/>
</dbReference>
<reference evidence="2 3" key="1">
    <citation type="submission" date="2019-08" db="EMBL/GenBank/DDBJ databases">
        <title>Genomes of Antarctic Bizionia species.</title>
        <authorList>
            <person name="Bowman J.P."/>
        </authorList>
    </citation>
    <scope>NUCLEOTIDE SEQUENCE [LARGE SCALE GENOMIC DNA]</scope>
    <source>
        <strain evidence="2 3">APA-1</strain>
    </source>
</reference>